<evidence type="ECO:0000256" key="8">
    <source>
        <dbReference type="SAM" id="Phobius"/>
    </source>
</evidence>
<accession>A0A7X0MUU6</accession>
<evidence type="ECO:0000256" key="7">
    <source>
        <dbReference type="SAM" id="MobiDB-lite"/>
    </source>
</evidence>
<organism evidence="10 11">
    <name type="scientific">Rhizobium soli</name>
    <dbReference type="NCBI Taxonomy" id="424798"/>
    <lineage>
        <taxon>Bacteria</taxon>
        <taxon>Pseudomonadati</taxon>
        <taxon>Pseudomonadota</taxon>
        <taxon>Alphaproteobacteria</taxon>
        <taxon>Hyphomicrobiales</taxon>
        <taxon>Rhizobiaceae</taxon>
        <taxon>Rhizobium/Agrobacterium group</taxon>
        <taxon>Rhizobium</taxon>
    </lineage>
</organism>
<evidence type="ECO:0000259" key="9">
    <source>
        <dbReference type="Pfam" id="PF02706"/>
    </source>
</evidence>
<keyword evidence="4 8" id="KW-1133">Transmembrane helix</keyword>
<feature type="compositionally biased region" description="Basic and acidic residues" evidence="7">
    <location>
        <begin position="461"/>
        <end position="483"/>
    </location>
</feature>
<dbReference type="RefSeq" id="WP_184655221.1">
    <property type="nucleotide sequence ID" value="NZ_JACHBU010000006.1"/>
</dbReference>
<keyword evidence="6" id="KW-0175">Coiled coil</keyword>
<dbReference type="InterPro" id="IPR003856">
    <property type="entry name" value="LPS_length_determ_N"/>
</dbReference>
<keyword evidence="5 8" id="KW-0472">Membrane</keyword>
<name>A0A7X0MUU6_9HYPH</name>
<dbReference type="PANTHER" id="PTHR32309:SF13">
    <property type="entry name" value="FERRIC ENTEROBACTIN TRANSPORT PROTEIN FEPE"/>
    <property type="match status" value="1"/>
</dbReference>
<feature type="transmembrane region" description="Helical" evidence="8">
    <location>
        <begin position="36"/>
        <end position="56"/>
    </location>
</feature>
<dbReference type="Pfam" id="PF02706">
    <property type="entry name" value="Wzz"/>
    <property type="match status" value="1"/>
</dbReference>
<comment type="subcellular location">
    <subcellularLocation>
        <location evidence="1">Cell membrane</location>
        <topology evidence="1">Multi-pass membrane protein</topology>
    </subcellularLocation>
</comment>
<feature type="transmembrane region" description="Helical" evidence="8">
    <location>
        <begin position="431"/>
        <end position="453"/>
    </location>
</feature>
<evidence type="ECO:0000256" key="4">
    <source>
        <dbReference type="ARBA" id="ARBA00022989"/>
    </source>
</evidence>
<reference evidence="10 11" key="1">
    <citation type="submission" date="2020-08" db="EMBL/GenBank/DDBJ databases">
        <title>The Agave Microbiome: Exploring the role of microbial communities in plant adaptations to desert environments.</title>
        <authorList>
            <person name="Partida-Martinez L.P."/>
        </authorList>
    </citation>
    <scope>NUCLEOTIDE SEQUENCE [LARGE SCALE GENOMIC DNA]</scope>
    <source>
        <strain evidence="10 11">AS3.12</strain>
    </source>
</reference>
<feature type="coiled-coil region" evidence="6">
    <location>
        <begin position="280"/>
        <end position="335"/>
    </location>
</feature>
<dbReference type="PANTHER" id="PTHR32309">
    <property type="entry name" value="TYROSINE-PROTEIN KINASE"/>
    <property type="match status" value="1"/>
</dbReference>
<evidence type="ECO:0000256" key="6">
    <source>
        <dbReference type="SAM" id="Coils"/>
    </source>
</evidence>
<evidence type="ECO:0000256" key="2">
    <source>
        <dbReference type="ARBA" id="ARBA00022475"/>
    </source>
</evidence>
<keyword evidence="11" id="KW-1185">Reference proteome</keyword>
<proteinExistence type="predicted"/>
<dbReference type="GO" id="GO:0005886">
    <property type="term" value="C:plasma membrane"/>
    <property type="evidence" value="ECO:0007669"/>
    <property type="project" value="UniProtKB-SubCell"/>
</dbReference>
<comment type="caution">
    <text evidence="10">The sequence shown here is derived from an EMBL/GenBank/DDBJ whole genome shotgun (WGS) entry which is preliminary data.</text>
</comment>
<feature type="domain" description="Polysaccharide chain length determinant N-terminal" evidence="9">
    <location>
        <begin position="22"/>
        <end position="115"/>
    </location>
</feature>
<evidence type="ECO:0000256" key="1">
    <source>
        <dbReference type="ARBA" id="ARBA00004651"/>
    </source>
</evidence>
<keyword evidence="3 8" id="KW-0812">Transmembrane</keyword>
<evidence type="ECO:0000256" key="5">
    <source>
        <dbReference type="ARBA" id="ARBA00023136"/>
    </source>
</evidence>
<gene>
    <name evidence="10" type="ORF">F4695_003177</name>
</gene>
<dbReference type="GO" id="GO:0004713">
    <property type="term" value="F:protein tyrosine kinase activity"/>
    <property type="evidence" value="ECO:0007669"/>
    <property type="project" value="TreeGrafter"/>
</dbReference>
<sequence>MQPPYPARSNSSAPEGLTNYLQIDLGRLAYWLRQKFRWIVAAALIGLVLAVSYTVFSKPRYTVTSELVIDPAGLQIVGEETGSRNDMRETLLLNADSKLQTLLSRNVLLRVIEKLDLTNDIEFVPAGGFSLFSFGGPATPVDPRIIALESLNKRLAAQRDEKSFVLFMSVWTWDAEKSIRISQALIEEFKAELNAGDVDGAKRTTDSLLARLTELKKGVIEAEEAVETFRRESGLRSSQGELSSSRSMVQVDTQLREARERLIAADSRYKQMLAGGNDSLAMQSATLAALRAQYSTLKQEADEQLLTFGTRHPRRAAVQSRLQSLDQEIAREMSRLTLAARNEYDQAKAVVGKLEGESQTVSTSVFSDNDAQVRLRELSREASARAAVYEAFLGRARMAAERQQLDTTNLRVISAPIAPRERSWPPSIAQAAVFGAAVGLTLGALGVLAFGIAMDVNHPQRGPEHARTETLDEDYPKEIERKPAPRTGSLLSMLPDEPSPAPRSYRWNPDA</sequence>
<dbReference type="Proteomes" id="UP000585437">
    <property type="component" value="Unassembled WGS sequence"/>
</dbReference>
<evidence type="ECO:0000256" key="3">
    <source>
        <dbReference type="ARBA" id="ARBA00022692"/>
    </source>
</evidence>
<evidence type="ECO:0000313" key="10">
    <source>
        <dbReference type="EMBL" id="MBB6509793.1"/>
    </source>
</evidence>
<dbReference type="InterPro" id="IPR050445">
    <property type="entry name" value="Bact_polysacc_biosynth/exp"/>
</dbReference>
<keyword evidence="2" id="KW-1003">Cell membrane</keyword>
<evidence type="ECO:0000313" key="11">
    <source>
        <dbReference type="Proteomes" id="UP000585437"/>
    </source>
</evidence>
<dbReference type="EMBL" id="JACHBU010000006">
    <property type="protein sequence ID" value="MBB6509793.1"/>
    <property type="molecule type" value="Genomic_DNA"/>
</dbReference>
<dbReference type="AlphaFoldDB" id="A0A7X0MUU6"/>
<feature type="region of interest" description="Disordered" evidence="7">
    <location>
        <begin position="459"/>
        <end position="511"/>
    </location>
</feature>
<protein>
    <submittedName>
        <fullName evidence="10">Uncharacterized protein involved in exopolysaccharide biosynthesis</fullName>
    </submittedName>
</protein>